<dbReference type="SUPFAM" id="SSF54001">
    <property type="entry name" value="Cysteine proteinases"/>
    <property type="match status" value="1"/>
</dbReference>
<dbReference type="InterPro" id="IPR002931">
    <property type="entry name" value="Transglutaminase-like"/>
</dbReference>
<name>A0A8X6VIB1_TRICX</name>
<feature type="domain" description="Transglutaminase-like" evidence="1">
    <location>
        <begin position="402"/>
        <end position="472"/>
    </location>
</feature>
<evidence type="ECO:0000313" key="2">
    <source>
        <dbReference type="EMBL" id="GFY08349.1"/>
    </source>
</evidence>
<sequence length="545" mass="60607">MSVHPNSDDVQVCSVGVMGCGGSRATRLVSPLSKAVITWNGTAQQPTALQIKERLRFMSTKDASVQVGQAPALADKIIQTDAVHFTEEDLETLLEDDAEEPEITDVETQTNPTSHHGGGDNVKSVLMQTDNEKTGSVKFYQKRQLLDTPEINIITIDIGVQAVKPLSDHCTQTYRISLMEFESAGWRLDYTSKSGKKLGIMANKRLSKMADFESQTDPVTRALAANAAGIEPNVFSSMDSISPIAHIHKELGNTGYKSSQVSKSAIHESIARLLEDVEDSMRSDSEIDSRFLGYGEPLVVKCDAGIQTDNDPITDEAPEFAARPPPCKKKEMIPCMSIFKDVDRRALEVPDTILTNIRSLVKYLSTEAENEIHVVRAFFRWIADNITYDWRYMDIKLSSEEVFQRREGVCKDYCKLFSEMCRLAGIRVKTLNGFAKGYDYRPGHQFVPGEDVTHAWNAVFLLGAWRFIDTTWGTGATCAVTSTHITIILESLSKPVDDTLGDSKFLGYFQLGMPTFQTADNSTSQKIIQMRPLCHKYTVIALKGF</sequence>
<dbReference type="AlphaFoldDB" id="A0A8X6VIB1"/>
<dbReference type="GO" id="GO:0005737">
    <property type="term" value="C:cytoplasm"/>
    <property type="evidence" value="ECO:0007669"/>
    <property type="project" value="TreeGrafter"/>
</dbReference>
<protein>
    <submittedName>
        <fullName evidence="2">Kyphoscoliosis peptidase</fullName>
    </submittedName>
</protein>
<dbReference type="Gene3D" id="3.10.620.30">
    <property type="match status" value="1"/>
</dbReference>
<evidence type="ECO:0000259" key="1">
    <source>
        <dbReference type="SMART" id="SM00460"/>
    </source>
</evidence>
<evidence type="ECO:0000313" key="3">
    <source>
        <dbReference type="Proteomes" id="UP000887159"/>
    </source>
</evidence>
<dbReference type="PANTHER" id="PTHR46333">
    <property type="entry name" value="CYTOKINESIS PROTEIN 3"/>
    <property type="match status" value="1"/>
</dbReference>
<comment type="caution">
    <text evidence="2">The sequence shown here is derived from an EMBL/GenBank/DDBJ whole genome shotgun (WGS) entry which is preliminary data.</text>
</comment>
<accession>A0A8X6VIB1</accession>
<dbReference type="Pfam" id="PF01841">
    <property type="entry name" value="Transglut_core"/>
    <property type="match status" value="1"/>
</dbReference>
<proteinExistence type="predicted"/>
<dbReference type="Proteomes" id="UP000887159">
    <property type="component" value="Unassembled WGS sequence"/>
</dbReference>
<dbReference type="InterPro" id="IPR038765">
    <property type="entry name" value="Papain-like_cys_pep_sf"/>
</dbReference>
<organism evidence="2 3">
    <name type="scientific">Trichonephila clavipes</name>
    <name type="common">Golden silk orbweaver</name>
    <name type="synonym">Nephila clavipes</name>
    <dbReference type="NCBI Taxonomy" id="2585209"/>
    <lineage>
        <taxon>Eukaryota</taxon>
        <taxon>Metazoa</taxon>
        <taxon>Ecdysozoa</taxon>
        <taxon>Arthropoda</taxon>
        <taxon>Chelicerata</taxon>
        <taxon>Arachnida</taxon>
        <taxon>Araneae</taxon>
        <taxon>Araneomorphae</taxon>
        <taxon>Entelegynae</taxon>
        <taxon>Araneoidea</taxon>
        <taxon>Nephilidae</taxon>
        <taxon>Trichonephila</taxon>
    </lineage>
</organism>
<reference evidence="2" key="1">
    <citation type="submission" date="2020-08" db="EMBL/GenBank/DDBJ databases">
        <title>Multicomponent nature underlies the extraordinary mechanical properties of spider dragline silk.</title>
        <authorList>
            <person name="Kono N."/>
            <person name="Nakamura H."/>
            <person name="Mori M."/>
            <person name="Yoshida Y."/>
            <person name="Ohtoshi R."/>
            <person name="Malay A.D."/>
            <person name="Moran D.A.P."/>
            <person name="Tomita M."/>
            <person name="Numata K."/>
            <person name="Arakawa K."/>
        </authorList>
    </citation>
    <scope>NUCLEOTIDE SEQUENCE</scope>
</reference>
<dbReference type="InterPro" id="IPR052557">
    <property type="entry name" value="CAP/Cytokinesis_protein"/>
</dbReference>
<dbReference type="SMART" id="SM00460">
    <property type="entry name" value="TGc"/>
    <property type="match status" value="1"/>
</dbReference>
<gene>
    <name evidence="2" type="primary">Ky</name>
    <name evidence="2" type="ORF">TNCV_1357551</name>
</gene>
<dbReference type="PANTHER" id="PTHR46333:SF2">
    <property type="entry name" value="CYTOKINESIS PROTEIN 3"/>
    <property type="match status" value="1"/>
</dbReference>
<dbReference type="EMBL" id="BMAU01021280">
    <property type="protein sequence ID" value="GFY08349.1"/>
    <property type="molecule type" value="Genomic_DNA"/>
</dbReference>
<keyword evidence="3" id="KW-1185">Reference proteome</keyword>